<evidence type="ECO:0000256" key="2">
    <source>
        <dbReference type="ARBA" id="ARBA00022692"/>
    </source>
</evidence>
<feature type="transmembrane region" description="Helical" evidence="6">
    <location>
        <begin position="506"/>
        <end position="526"/>
    </location>
</feature>
<dbReference type="Proteomes" id="UP000078397">
    <property type="component" value="Unassembled WGS sequence"/>
</dbReference>
<evidence type="ECO:0000256" key="4">
    <source>
        <dbReference type="ARBA" id="ARBA00023136"/>
    </source>
</evidence>
<reference evidence="8 9" key="1">
    <citation type="journal article" date="2016" name="PLoS Pathog.">
        <title>Biosynthesis of antibiotic leucinostatins in bio-control fungus Purpureocillium lilacinum and their inhibition on phytophthora revealed by genome mining.</title>
        <authorList>
            <person name="Wang G."/>
            <person name="Liu Z."/>
            <person name="Lin R."/>
            <person name="Li E."/>
            <person name="Mao Z."/>
            <person name="Ling J."/>
            <person name="Yang Y."/>
            <person name="Yin W.B."/>
            <person name="Xie B."/>
        </authorList>
    </citation>
    <scope>NUCLEOTIDE SEQUENCE [LARGE SCALE GENOMIC DNA]</scope>
    <source>
        <strain evidence="8">170</strain>
    </source>
</reference>
<comment type="caution">
    <text evidence="8">The sequence shown here is derived from an EMBL/GenBank/DDBJ whole genome shotgun (WGS) entry which is preliminary data.</text>
</comment>
<protein>
    <submittedName>
        <fullName evidence="8">MFS transporter</fullName>
    </submittedName>
</protein>
<organism evidence="8 9">
    <name type="scientific">Pochonia chlamydosporia 170</name>
    <dbReference type="NCBI Taxonomy" id="1380566"/>
    <lineage>
        <taxon>Eukaryota</taxon>
        <taxon>Fungi</taxon>
        <taxon>Dikarya</taxon>
        <taxon>Ascomycota</taxon>
        <taxon>Pezizomycotina</taxon>
        <taxon>Sordariomycetes</taxon>
        <taxon>Hypocreomycetidae</taxon>
        <taxon>Hypocreales</taxon>
        <taxon>Clavicipitaceae</taxon>
        <taxon>Pochonia</taxon>
    </lineage>
</organism>
<dbReference type="OrthoDB" id="5215911at2759"/>
<name>A0A179G3M0_METCM</name>
<proteinExistence type="predicted"/>
<feature type="transmembrane region" description="Helical" evidence="6">
    <location>
        <begin position="475"/>
        <end position="494"/>
    </location>
</feature>
<dbReference type="GO" id="GO:0022857">
    <property type="term" value="F:transmembrane transporter activity"/>
    <property type="evidence" value="ECO:0007669"/>
    <property type="project" value="InterPro"/>
</dbReference>
<evidence type="ECO:0000259" key="7">
    <source>
        <dbReference type="PROSITE" id="PS50850"/>
    </source>
</evidence>
<dbReference type="RefSeq" id="XP_018148131.1">
    <property type="nucleotide sequence ID" value="XM_018280203.1"/>
</dbReference>
<feature type="transmembrane region" description="Helical" evidence="6">
    <location>
        <begin position="436"/>
        <end position="463"/>
    </location>
</feature>
<feature type="transmembrane region" description="Helical" evidence="6">
    <location>
        <begin position="135"/>
        <end position="152"/>
    </location>
</feature>
<dbReference type="PROSITE" id="PS50850">
    <property type="entry name" value="MFS"/>
    <property type="match status" value="1"/>
</dbReference>
<keyword evidence="2 6" id="KW-0812">Transmembrane</keyword>
<evidence type="ECO:0000256" key="1">
    <source>
        <dbReference type="ARBA" id="ARBA00004141"/>
    </source>
</evidence>
<feature type="transmembrane region" description="Helical" evidence="6">
    <location>
        <begin position="325"/>
        <end position="347"/>
    </location>
</feature>
<comment type="subcellular location">
    <subcellularLocation>
        <location evidence="1">Membrane</location>
        <topology evidence="1">Multi-pass membrane protein</topology>
    </subcellularLocation>
</comment>
<dbReference type="InterPro" id="IPR036259">
    <property type="entry name" value="MFS_trans_sf"/>
</dbReference>
<dbReference type="Pfam" id="PF07690">
    <property type="entry name" value="MFS_1"/>
    <property type="match status" value="1"/>
</dbReference>
<dbReference type="KEGG" id="pchm:VFPPC_00111"/>
<dbReference type="GO" id="GO:0005886">
    <property type="term" value="C:plasma membrane"/>
    <property type="evidence" value="ECO:0007669"/>
    <property type="project" value="TreeGrafter"/>
</dbReference>
<dbReference type="Gene3D" id="1.20.1250.20">
    <property type="entry name" value="MFS general substrate transporter like domains"/>
    <property type="match status" value="1"/>
</dbReference>
<evidence type="ECO:0000256" key="3">
    <source>
        <dbReference type="ARBA" id="ARBA00022989"/>
    </source>
</evidence>
<gene>
    <name evidence="8" type="ORF">VFPPC_00111</name>
</gene>
<dbReference type="EMBL" id="LSBJ02000001">
    <property type="protein sequence ID" value="OAQ72048.1"/>
    <property type="molecule type" value="Genomic_DNA"/>
</dbReference>
<evidence type="ECO:0000313" key="8">
    <source>
        <dbReference type="EMBL" id="OAQ72048.1"/>
    </source>
</evidence>
<evidence type="ECO:0000256" key="6">
    <source>
        <dbReference type="SAM" id="Phobius"/>
    </source>
</evidence>
<feature type="domain" description="Major facilitator superfamily (MFS) profile" evidence="7">
    <location>
        <begin position="69"/>
        <end position="530"/>
    </location>
</feature>
<feature type="transmembrane region" description="Helical" evidence="6">
    <location>
        <begin position="411"/>
        <end position="430"/>
    </location>
</feature>
<feature type="transmembrane region" description="Helical" evidence="6">
    <location>
        <begin position="111"/>
        <end position="128"/>
    </location>
</feature>
<evidence type="ECO:0000256" key="5">
    <source>
        <dbReference type="SAM" id="MobiDB-lite"/>
    </source>
</evidence>
<feature type="transmembrane region" description="Helical" evidence="6">
    <location>
        <begin position="223"/>
        <end position="242"/>
    </location>
</feature>
<feature type="region of interest" description="Disordered" evidence="5">
    <location>
        <begin position="1"/>
        <end position="20"/>
    </location>
</feature>
<dbReference type="InterPro" id="IPR020846">
    <property type="entry name" value="MFS_dom"/>
</dbReference>
<dbReference type="STRING" id="1380566.A0A179G3M0"/>
<sequence>MAAESNRAPGGGSEDIDDSQVPGTIHLVDLDHTAAAPHAGSHNDIILVPTPSSDPNDPLNWSPARKRLHLVCLIVFVFFNGMALSVVYSVLVPLSPALNVTVSDLNAGTGYMFLLLGWGLLFWQPFALQYGKRLTYLLSMLGIVAVSVWSPYASGNGQWVARNLVTGFVAAPIEALPETSITDIYFTHERGTYIGWYAWVLASSNYFAPVICGFINDGMGYKWPFFFMAIFGGAAFIFLFLFMEETNYDRSVVNTTDVIPPVNRLTADPSTEGEAEKSVTDGGSGSGFVPSTAHSKPKTFLQKLSLVDNPRPFLMHWRAWQSLKLLTWPNIFFAGFSYGTYLIWFNILNATASIILGGAPYNFKPSIVGLCYIACLIGVILGSAYSGIASDWVVLKLARRNCGIFEPEQRLWLFSGMTIAAPFSLLLWGVGAAHQVHWFGLLFAMVILAATSAAGVTLSVAYLVDSFPEISGDGLTTIIIIRNTMSFAIGYGITPWLDGLGLQNCFISVAFVALAICSVFLPMIWFGKRFRRMKRDSYWREVQTRKSMKVH</sequence>
<dbReference type="AlphaFoldDB" id="A0A179G3M0"/>
<feature type="transmembrane region" description="Helical" evidence="6">
    <location>
        <begin position="367"/>
        <end position="390"/>
    </location>
</feature>
<dbReference type="SUPFAM" id="SSF103473">
    <property type="entry name" value="MFS general substrate transporter"/>
    <property type="match status" value="1"/>
</dbReference>
<dbReference type="InterPro" id="IPR011701">
    <property type="entry name" value="MFS"/>
</dbReference>
<keyword evidence="3 6" id="KW-1133">Transmembrane helix</keyword>
<dbReference type="PANTHER" id="PTHR23502">
    <property type="entry name" value="MAJOR FACILITATOR SUPERFAMILY"/>
    <property type="match status" value="1"/>
</dbReference>
<keyword evidence="9" id="KW-1185">Reference proteome</keyword>
<feature type="region of interest" description="Disordered" evidence="5">
    <location>
        <begin position="264"/>
        <end position="294"/>
    </location>
</feature>
<feature type="transmembrane region" description="Helical" evidence="6">
    <location>
        <begin position="68"/>
        <end position="91"/>
    </location>
</feature>
<evidence type="ECO:0000313" key="9">
    <source>
        <dbReference type="Proteomes" id="UP000078397"/>
    </source>
</evidence>
<keyword evidence="4 6" id="KW-0472">Membrane</keyword>
<dbReference type="PANTHER" id="PTHR23502:SF30">
    <property type="entry name" value="TRANSPORTER, PUTATIVE (AFU_ORTHOLOGUE AFUA_8G04702)-RELATED"/>
    <property type="match status" value="1"/>
</dbReference>
<dbReference type="GeneID" id="28844197"/>
<accession>A0A179G3M0</accession>